<comment type="caution">
    <text evidence="4">The sequence shown here is derived from an EMBL/GenBank/DDBJ whole genome shotgun (WGS) entry which is preliminary data.</text>
</comment>
<evidence type="ECO:0000259" key="3">
    <source>
        <dbReference type="Pfam" id="PF03816"/>
    </source>
</evidence>
<feature type="region of interest" description="Disordered" evidence="2">
    <location>
        <begin position="338"/>
        <end position="357"/>
    </location>
</feature>
<feature type="domain" description="Cell envelope-related transcriptional attenuator" evidence="3">
    <location>
        <begin position="99"/>
        <end position="254"/>
    </location>
</feature>
<dbReference type="AlphaFoldDB" id="A0A938X9Z6"/>
<organism evidence="4 5">
    <name type="scientific">Merdimmobilis hominis</name>
    <dbReference type="NCBI Taxonomy" id="2897707"/>
    <lineage>
        <taxon>Bacteria</taxon>
        <taxon>Bacillati</taxon>
        <taxon>Bacillota</taxon>
        <taxon>Clostridia</taxon>
        <taxon>Eubacteriales</taxon>
        <taxon>Oscillospiraceae</taxon>
        <taxon>Merdimmobilis</taxon>
    </lineage>
</organism>
<reference evidence="4" key="1">
    <citation type="submission" date="2020-08" db="EMBL/GenBank/DDBJ databases">
        <authorList>
            <person name="Cejkova D."/>
            <person name="Kubasova T."/>
            <person name="Jahodarova E."/>
            <person name="Rychlik I."/>
        </authorList>
    </citation>
    <scope>NUCLEOTIDE SEQUENCE</scope>
    <source>
        <strain evidence="4">An559</strain>
    </source>
</reference>
<protein>
    <submittedName>
        <fullName evidence="4">LCP family protein</fullName>
    </submittedName>
</protein>
<evidence type="ECO:0000313" key="5">
    <source>
        <dbReference type="Proteomes" id="UP000774750"/>
    </source>
</evidence>
<sequence length="357" mass="39520">MAKKTEKPVQRVKRTGKKSKKYAWIKWVVIAVVVLLIAAGAGYAANFIDLFNQSHSGDLDKDDLGISSDSEALQDDGSTDIVNIALFGVDTRTQGEKTRSDSIMILTVDKKHNKIKLTSLMRDTYVAIEGHSNTKLTHAYYYGGPQLAVKTINQNFGMNITEYATVNFQGMAEIIDAVGGVEIDISEAERQNANISIQEQAAYGMEPDYIEKAGLQTLNGTQAVAYARIRYVGNADFERTDRQRKVMEQLFYKALDMNPLQYPEFARKLLPYVETSLDIGEIMGLSTIMLRDVSMEQLRIPMNEHLIGSGSIRDSSGGSCLNVDLEAATKTIQEFIYDDVDPNAPKESSAESSQKAS</sequence>
<dbReference type="PANTHER" id="PTHR33392:SF6">
    <property type="entry name" value="POLYISOPRENYL-TEICHOIC ACID--PEPTIDOGLYCAN TEICHOIC ACID TRANSFERASE TAGU"/>
    <property type="match status" value="1"/>
</dbReference>
<dbReference type="Gene3D" id="3.40.630.190">
    <property type="entry name" value="LCP protein"/>
    <property type="match status" value="1"/>
</dbReference>
<gene>
    <name evidence="4" type="ORF">H6A12_12460</name>
</gene>
<evidence type="ECO:0000256" key="2">
    <source>
        <dbReference type="SAM" id="MobiDB-lite"/>
    </source>
</evidence>
<accession>A0A938X9Z6</accession>
<proteinExistence type="inferred from homology"/>
<dbReference type="RefSeq" id="WP_204448340.1">
    <property type="nucleotide sequence ID" value="NZ_JACJKY010000035.1"/>
</dbReference>
<reference evidence="4" key="2">
    <citation type="journal article" date="2021" name="Sci. Rep.">
        <title>The distribution of antibiotic resistance genes in chicken gut microbiota commensals.</title>
        <authorList>
            <person name="Juricova H."/>
            <person name="Matiasovicova J."/>
            <person name="Kubasova T."/>
            <person name="Cejkova D."/>
            <person name="Rychlik I."/>
        </authorList>
    </citation>
    <scope>NUCLEOTIDE SEQUENCE</scope>
    <source>
        <strain evidence="4">An559</strain>
    </source>
</reference>
<dbReference type="InterPro" id="IPR004474">
    <property type="entry name" value="LytR_CpsA_psr"/>
</dbReference>
<evidence type="ECO:0000313" key="4">
    <source>
        <dbReference type="EMBL" id="MBM6921951.1"/>
    </source>
</evidence>
<feature type="compositionally biased region" description="Low complexity" evidence="2">
    <location>
        <begin position="346"/>
        <end position="357"/>
    </location>
</feature>
<dbReference type="EMBL" id="JACJKY010000035">
    <property type="protein sequence ID" value="MBM6921951.1"/>
    <property type="molecule type" value="Genomic_DNA"/>
</dbReference>
<dbReference type="PANTHER" id="PTHR33392">
    <property type="entry name" value="POLYISOPRENYL-TEICHOIC ACID--PEPTIDOGLYCAN TEICHOIC ACID TRANSFERASE TAGU"/>
    <property type="match status" value="1"/>
</dbReference>
<dbReference type="Proteomes" id="UP000774750">
    <property type="component" value="Unassembled WGS sequence"/>
</dbReference>
<comment type="similarity">
    <text evidence="1">Belongs to the LytR/CpsA/Psr (LCP) family.</text>
</comment>
<dbReference type="InterPro" id="IPR050922">
    <property type="entry name" value="LytR/CpsA/Psr_CW_biosynth"/>
</dbReference>
<keyword evidence="5" id="KW-1185">Reference proteome</keyword>
<dbReference type="Pfam" id="PF03816">
    <property type="entry name" value="LytR_cpsA_psr"/>
    <property type="match status" value="1"/>
</dbReference>
<dbReference type="NCBIfam" id="TIGR00350">
    <property type="entry name" value="lytR_cpsA_psr"/>
    <property type="match status" value="1"/>
</dbReference>
<name>A0A938X9Z6_9FIRM</name>
<evidence type="ECO:0000256" key="1">
    <source>
        <dbReference type="ARBA" id="ARBA00006068"/>
    </source>
</evidence>